<organism evidence="1 2">
    <name type="scientific">Panagrolaimus davidi</name>
    <dbReference type="NCBI Taxonomy" id="227884"/>
    <lineage>
        <taxon>Eukaryota</taxon>
        <taxon>Metazoa</taxon>
        <taxon>Ecdysozoa</taxon>
        <taxon>Nematoda</taxon>
        <taxon>Chromadorea</taxon>
        <taxon>Rhabditida</taxon>
        <taxon>Tylenchina</taxon>
        <taxon>Panagrolaimomorpha</taxon>
        <taxon>Panagrolaimoidea</taxon>
        <taxon>Panagrolaimidae</taxon>
        <taxon>Panagrolaimus</taxon>
    </lineage>
</organism>
<dbReference type="Proteomes" id="UP000887578">
    <property type="component" value="Unplaced"/>
</dbReference>
<dbReference type="WBParaSite" id="PDA_v2.g13109.t1">
    <property type="protein sequence ID" value="PDA_v2.g13109.t1"/>
    <property type="gene ID" value="PDA_v2.g13109"/>
</dbReference>
<keyword evidence="1" id="KW-1185">Reference proteome</keyword>
<protein>
    <submittedName>
        <fullName evidence="2">Defensin</fullName>
    </submittedName>
</protein>
<sequence>MFAAVTVFYVEAIPTLSLSQNEPLMPVLQNSRNKRDVMIYDWGCEGDACDRDCKIRNYESGHCTPYALINERCRCIPK</sequence>
<evidence type="ECO:0000313" key="1">
    <source>
        <dbReference type="Proteomes" id="UP000887578"/>
    </source>
</evidence>
<evidence type="ECO:0000313" key="2">
    <source>
        <dbReference type="WBParaSite" id="PDA_v2.g13109.t1"/>
    </source>
</evidence>
<reference evidence="2" key="1">
    <citation type="submission" date="2022-11" db="UniProtKB">
        <authorList>
            <consortium name="WormBaseParasite"/>
        </authorList>
    </citation>
    <scope>IDENTIFICATION</scope>
</reference>
<proteinExistence type="predicted"/>
<accession>A0A914P6T8</accession>
<dbReference type="AlphaFoldDB" id="A0A914P6T8"/>
<name>A0A914P6T8_9BILA</name>